<sequence length="179" mass="19133">MMDAANPAQSGSDIILLRLKVGEQDRSALATRDMTLAELCATHFRDALAQGNGVKFIHSGRLLQPDTATLEALGLQPGAVIHCQVYPLQPGQQANNASENSQPRSATGPSEAEWLASAGLGQSRQSSSPELDRFLTPLVWIIVAALWAIYYVYGRYAFDNVGFALLVMITGGALMATVS</sequence>
<dbReference type="InterPro" id="IPR040352">
    <property type="entry name" value="TMUB1/2"/>
</dbReference>
<evidence type="ECO:0000313" key="3">
    <source>
        <dbReference type="Proteomes" id="UP000008743"/>
    </source>
</evidence>
<keyword evidence="3" id="KW-1185">Reference proteome</keyword>
<keyword evidence="1" id="KW-0812">Transmembrane</keyword>
<organism evidence="2 3">
    <name type="scientific">Capsaspora owczarzaki (strain ATCC 30864)</name>
    <dbReference type="NCBI Taxonomy" id="595528"/>
    <lineage>
        <taxon>Eukaryota</taxon>
        <taxon>Filasterea</taxon>
        <taxon>Capsaspora</taxon>
    </lineage>
</organism>
<dbReference type="InParanoid" id="A0A0D2UBD0"/>
<dbReference type="InterPro" id="IPR029071">
    <property type="entry name" value="Ubiquitin-like_domsf"/>
</dbReference>
<dbReference type="GO" id="GO:0036503">
    <property type="term" value="P:ERAD pathway"/>
    <property type="evidence" value="ECO:0007669"/>
    <property type="project" value="InterPro"/>
</dbReference>
<dbReference type="CDD" id="cd17057">
    <property type="entry name" value="Ubl_TMUB1_like"/>
    <property type="match status" value="1"/>
</dbReference>
<feature type="transmembrane region" description="Helical" evidence="1">
    <location>
        <begin position="160"/>
        <end position="178"/>
    </location>
</feature>
<dbReference type="PANTHER" id="PTHR14557:SF5">
    <property type="entry name" value="UBIQUITIN-LIKE DOMAIN-CONTAINING PROTEIN"/>
    <property type="match status" value="1"/>
</dbReference>
<dbReference type="RefSeq" id="XP_004364179.2">
    <property type="nucleotide sequence ID" value="XM_004364122.2"/>
</dbReference>
<dbReference type="PhylomeDB" id="A0A0D2UBD0"/>
<evidence type="ECO:0008006" key="4">
    <source>
        <dbReference type="Google" id="ProtNLM"/>
    </source>
</evidence>
<dbReference type="PANTHER" id="PTHR14557">
    <property type="entry name" value="PROTEIN C7ORF21"/>
    <property type="match status" value="1"/>
</dbReference>
<feature type="transmembrane region" description="Helical" evidence="1">
    <location>
        <begin position="134"/>
        <end position="154"/>
    </location>
</feature>
<gene>
    <name evidence="2" type="ORF">CAOG_003340</name>
</gene>
<dbReference type="AlphaFoldDB" id="A0A0D2UBD0"/>
<evidence type="ECO:0000256" key="1">
    <source>
        <dbReference type="SAM" id="Phobius"/>
    </source>
</evidence>
<evidence type="ECO:0000313" key="2">
    <source>
        <dbReference type="EMBL" id="KJE92356.1"/>
    </source>
</evidence>
<name>A0A0D2UBD0_CAPO3</name>
<dbReference type="EMBL" id="KE346363">
    <property type="protein sequence ID" value="KJE92356.1"/>
    <property type="molecule type" value="Genomic_DNA"/>
</dbReference>
<protein>
    <recommendedName>
        <fullName evidence="4">Ubiquitin-like domain-containing protein</fullName>
    </recommendedName>
</protein>
<accession>A0A0D2UBD0</accession>
<keyword evidence="1" id="KW-0472">Membrane</keyword>
<reference evidence="3" key="1">
    <citation type="submission" date="2011-02" db="EMBL/GenBank/DDBJ databases">
        <title>The Genome Sequence of Capsaspora owczarzaki ATCC 30864.</title>
        <authorList>
            <person name="Russ C."/>
            <person name="Cuomo C."/>
            <person name="Burger G."/>
            <person name="Gray M.W."/>
            <person name="Holland P.W.H."/>
            <person name="King N."/>
            <person name="Lang F.B.F."/>
            <person name="Roger A.J."/>
            <person name="Ruiz-Trillo I."/>
            <person name="Young S.K."/>
            <person name="Zeng Q."/>
            <person name="Gargeya S."/>
            <person name="Alvarado L."/>
            <person name="Berlin A."/>
            <person name="Chapman S.B."/>
            <person name="Chen Z."/>
            <person name="Freedman E."/>
            <person name="Gellesch M."/>
            <person name="Goldberg J."/>
            <person name="Griggs A."/>
            <person name="Gujja S."/>
            <person name="Heilman E."/>
            <person name="Heiman D."/>
            <person name="Howarth C."/>
            <person name="Mehta T."/>
            <person name="Neiman D."/>
            <person name="Pearson M."/>
            <person name="Roberts A."/>
            <person name="Saif S."/>
            <person name="Shea T."/>
            <person name="Shenoy N."/>
            <person name="Sisk P."/>
            <person name="Stolte C."/>
            <person name="Sykes S."/>
            <person name="White J."/>
            <person name="Yandava C."/>
            <person name="Haas B."/>
            <person name="Nusbaum C."/>
            <person name="Birren B."/>
        </authorList>
    </citation>
    <scope>NUCLEOTIDE SEQUENCE</scope>
    <source>
        <strain evidence="3">ATCC 30864</strain>
    </source>
</reference>
<dbReference type="Proteomes" id="UP000008743">
    <property type="component" value="Unassembled WGS sequence"/>
</dbReference>
<dbReference type="SUPFAM" id="SSF54236">
    <property type="entry name" value="Ubiquitin-like"/>
    <property type="match status" value="1"/>
</dbReference>
<keyword evidence="1" id="KW-1133">Transmembrane helix</keyword>
<proteinExistence type="predicted"/>
<dbReference type="OrthoDB" id="161999at2759"/>